<sequence>MLFIKYSRILIRKSSQVHSKFNNYVTTKNSLRRLSSRKIEFKYLPEPLYGPKWDEIDMAKKELAELTGGMNMDQLQQTLEPHSHKTNSKQLTLPCQSNEKYLQKAPEEDNSGSLLPTYNLAAYVNKSDTLQQFLKLGVDLSHIERKKGLPEFVLRLSFEDDVKPYLLFLKDQNVPAERLGEFITKNPLIFKVNLDDLQTRVNYLDAKRFSKAQIERILTSNPYWLMFSTRRIDCRLGYFQKEFRLAGADVRVLASKLPKLITYNMGHIQKATFSIREEMGFDKDEIKCLLLAKPRLWILKPDDLVERFAYVHQEMNLSHQFILKVPQVLTSREFRLRERHEFLKKLGRAQYDPEKDLYISPKSLVEGSNYYFVRNIAKSDMETFELFLKTR</sequence>
<accession>A0A8U0W699</accession>
<dbReference type="FunFam" id="1.25.70.10:FF:000002">
    <property type="entry name" value="transcription termination factor 3, mitochondrial"/>
    <property type="match status" value="1"/>
</dbReference>
<dbReference type="KEGG" id="gfs:119632096"/>
<dbReference type="InterPro" id="IPR003690">
    <property type="entry name" value="MTERF"/>
</dbReference>
<keyword evidence="6" id="KW-0804">Transcription</keyword>
<dbReference type="RefSeq" id="XP_037880751.1">
    <property type="nucleotide sequence ID" value="XM_038024823.1"/>
</dbReference>
<name>A0A8U0W699_9MUSC</name>
<dbReference type="PANTHER" id="PTHR13068:SF112">
    <property type="entry name" value="TRANSCRIPTION TERMINATION FACTOR 3, MITOCHONDRIAL"/>
    <property type="match status" value="1"/>
</dbReference>
<evidence type="ECO:0000256" key="7">
    <source>
        <dbReference type="ARBA" id="ARBA00071275"/>
    </source>
</evidence>
<evidence type="ECO:0000313" key="8">
    <source>
        <dbReference type="Proteomes" id="UP000092443"/>
    </source>
</evidence>
<gene>
    <name evidence="9" type="primary">LOC119632096</name>
</gene>
<organism evidence="8 9">
    <name type="scientific">Glossina fuscipes</name>
    <dbReference type="NCBI Taxonomy" id="7396"/>
    <lineage>
        <taxon>Eukaryota</taxon>
        <taxon>Metazoa</taxon>
        <taxon>Ecdysozoa</taxon>
        <taxon>Arthropoda</taxon>
        <taxon>Hexapoda</taxon>
        <taxon>Insecta</taxon>
        <taxon>Pterygota</taxon>
        <taxon>Neoptera</taxon>
        <taxon>Endopterygota</taxon>
        <taxon>Diptera</taxon>
        <taxon>Brachycera</taxon>
        <taxon>Muscomorpha</taxon>
        <taxon>Hippoboscoidea</taxon>
        <taxon>Glossinidae</taxon>
        <taxon>Glossina</taxon>
    </lineage>
</organism>
<dbReference type="SMART" id="SM00733">
    <property type="entry name" value="Mterf"/>
    <property type="match status" value="5"/>
</dbReference>
<keyword evidence="3" id="KW-0809">Transit peptide</keyword>
<dbReference type="GO" id="GO:0006355">
    <property type="term" value="P:regulation of DNA-templated transcription"/>
    <property type="evidence" value="ECO:0007669"/>
    <property type="project" value="UniProtKB-ARBA"/>
</dbReference>
<protein>
    <recommendedName>
        <fullName evidence="7">Transcription termination factor 3, mitochondrial</fullName>
    </recommendedName>
</protein>
<dbReference type="GO" id="GO:0006390">
    <property type="term" value="P:mitochondrial transcription"/>
    <property type="evidence" value="ECO:0007669"/>
    <property type="project" value="TreeGrafter"/>
</dbReference>
<keyword evidence="5" id="KW-0496">Mitochondrion</keyword>
<dbReference type="InterPro" id="IPR038538">
    <property type="entry name" value="MTERF_sf"/>
</dbReference>
<proteinExistence type="inferred from homology"/>
<dbReference type="GO" id="GO:0005739">
    <property type="term" value="C:mitochondrion"/>
    <property type="evidence" value="ECO:0007669"/>
    <property type="project" value="UniProtKB-SubCell"/>
</dbReference>
<evidence type="ECO:0000256" key="4">
    <source>
        <dbReference type="ARBA" id="ARBA00023015"/>
    </source>
</evidence>
<dbReference type="GeneID" id="119632096"/>
<evidence type="ECO:0000256" key="6">
    <source>
        <dbReference type="ARBA" id="ARBA00023163"/>
    </source>
</evidence>
<dbReference type="PANTHER" id="PTHR13068">
    <property type="entry name" value="CGI-12 PROTEIN-RELATED"/>
    <property type="match status" value="1"/>
</dbReference>
<dbReference type="Proteomes" id="UP000092443">
    <property type="component" value="Unplaced"/>
</dbReference>
<evidence type="ECO:0000313" key="9">
    <source>
        <dbReference type="RefSeq" id="XP_037880751.1"/>
    </source>
</evidence>
<dbReference type="Gene3D" id="1.25.70.10">
    <property type="entry name" value="Transcription termination factor 3, mitochondrial"/>
    <property type="match status" value="1"/>
</dbReference>
<keyword evidence="8" id="KW-1185">Reference proteome</keyword>
<dbReference type="Pfam" id="PF02536">
    <property type="entry name" value="mTERF"/>
    <property type="match status" value="1"/>
</dbReference>
<evidence type="ECO:0000256" key="2">
    <source>
        <dbReference type="ARBA" id="ARBA00007692"/>
    </source>
</evidence>
<dbReference type="GO" id="GO:0003676">
    <property type="term" value="F:nucleic acid binding"/>
    <property type="evidence" value="ECO:0007669"/>
    <property type="project" value="InterPro"/>
</dbReference>
<reference evidence="9" key="1">
    <citation type="submission" date="2025-08" db="UniProtKB">
        <authorList>
            <consortium name="RefSeq"/>
        </authorList>
    </citation>
    <scope>IDENTIFICATION</scope>
    <source>
        <tissue evidence="9">Whole body pupa</tissue>
    </source>
</reference>
<comment type="similarity">
    <text evidence="2">Belongs to the mTERF family.</text>
</comment>
<evidence type="ECO:0000256" key="3">
    <source>
        <dbReference type="ARBA" id="ARBA00022946"/>
    </source>
</evidence>
<keyword evidence="4" id="KW-0805">Transcription regulation</keyword>
<dbReference type="GO" id="GO:0061668">
    <property type="term" value="P:mitochondrial ribosome assembly"/>
    <property type="evidence" value="ECO:0007669"/>
    <property type="project" value="TreeGrafter"/>
</dbReference>
<evidence type="ECO:0000256" key="1">
    <source>
        <dbReference type="ARBA" id="ARBA00004173"/>
    </source>
</evidence>
<evidence type="ECO:0000256" key="5">
    <source>
        <dbReference type="ARBA" id="ARBA00023128"/>
    </source>
</evidence>
<comment type="subcellular location">
    <subcellularLocation>
        <location evidence="1">Mitochondrion</location>
    </subcellularLocation>
</comment>
<dbReference type="AlphaFoldDB" id="A0A8U0W699"/>